<evidence type="ECO:0000313" key="2">
    <source>
        <dbReference type="Proteomes" id="UP001153678"/>
    </source>
</evidence>
<accession>A0A9W4WVD5</accession>
<name>A0A9W4WVD5_9GLOM</name>
<dbReference type="OrthoDB" id="2307894at2759"/>
<evidence type="ECO:0000313" key="1">
    <source>
        <dbReference type="EMBL" id="CAI2181831.1"/>
    </source>
</evidence>
<protein>
    <submittedName>
        <fullName evidence="1">10566_t:CDS:1</fullName>
    </submittedName>
</protein>
<dbReference type="Proteomes" id="UP001153678">
    <property type="component" value="Unassembled WGS sequence"/>
</dbReference>
<dbReference type="EMBL" id="CAMKVN010002610">
    <property type="protein sequence ID" value="CAI2181831.1"/>
    <property type="molecule type" value="Genomic_DNA"/>
</dbReference>
<dbReference type="AlphaFoldDB" id="A0A9W4WVD5"/>
<sequence length="251" mass="28774">DQFYFTPNNKRNTLQSDLLLPMVETTIKRTPNTASTQKAKVSLNNDKICETNGKFVSTGFNHETLSVRKAAEIFSSITLNEENGKNSSIRRNKINFQNDEKDKYGFVGYLKDVGRTFGLKSPNETIKNSNKFEHSQFMSSRDIKINQSRDSIIRKPIRKKSLINARVIEKEEQLVSPINIYLEHRDHLEQDKRARVNLDVLKEEIYVPKNQILQSFEPLSNPCGLLDIKFFLNIGYGGNVIGLGNNMWGMV</sequence>
<reference evidence="1" key="1">
    <citation type="submission" date="2022-08" db="EMBL/GenBank/DDBJ databases">
        <authorList>
            <person name="Kallberg Y."/>
            <person name="Tangrot J."/>
            <person name="Rosling A."/>
        </authorList>
    </citation>
    <scope>NUCLEOTIDE SEQUENCE</scope>
    <source>
        <strain evidence="1">Wild A</strain>
    </source>
</reference>
<organism evidence="1 2">
    <name type="scientific">Funneliformis geosporum</name>
    <dbReference type="NCBI Taxonomy" id="1117311"/>
    <lineage>
        <taxon>Eukaryota</taxon>
        <taxon>Fungi</taxon>
        <taxon>Fungi incertae sedis</taxon>
        <taxon>Mucoromycota</taxon>
        <taxon>Glomeromycotina</taxon>
        <taxon>Glomeromycetes</taxon>
        <taxon>Glomerales</taxon>
        <taxon>Glomeraceae</taxon>
        <taxon>Funneliformis</taxon>
    </lineage>
</organism>
<gene>
    <name evidence="1" type="ORF">FWILDA_LOCUS10280</name>
</gene>
<feature type="non-terminal residue" evidence="1">
    <location>
        <position position="251"/>
    </location>
</feature>
<keyword evidence="2" id="KW-1185">Reference proteome</keyword>
<comment type="caution">
    <text evidence="1">The sequence shown here is derived from an EMBL/GenBank/DDBJ whole genome shotgun (WGS) entry which is preliminary data.</text>
</comment>
<proteinExistence type="predicted"/>